<dbReference type="PRINTS" id="PR01657">
    <property type="entry name" value="MCMFAMILY"/>
</dbReference>
<evidence type="ECO:0000313" key="5">
    <source>
        <dbReference type="EMBL" id="RTE51885.1"/>
    </source>
</evidence>
<comment type="similarity">
    <text evidence="1">Belongs to the Mg-chelatase subunits D/I family. ComM subfamily.</text>
</comment>
<organism evidence="5 6">
    <name type="scientific">Arenibacter aquaticus</name>
    <dbReference type="NCBI Taxonomy" id="2489054"/>
    <lineage>
        <taxon>Bacteria</taxon>
        <taxon>Pseudomonadati</taxon>
        <taxon>Bacteroidota</taxon>
        <taxon>Flavobacteriia</taxon>
        <taxon>Flavobacteriales</taxon>
        <taxon>Flavobacteriaceae</taxon>
        <taxon>Arenibacter</taxon>
    </lineage>
</organism>
<evidence type="ECO:0000256" key="1">
    <source>
        <dbReference type="ARBA" id="ARBA00006354"/>
    </source>
</evidence>
<dbReference type="SUPFAM" id="SSF52540">
    <property type="entry name" value="P-loop containing nucleoside triphosphate hydrolases"/>
    <property type="match status" value="1"/>
</dbReference>
<dbReference type="Pfam" id="PF13541">
    <property type="entry name" value="ChlI"/>
    <property type="match status" value="1"/>
</dbReference>
<evidence type="ECO:0000256" key="3">
    <source>
        <dbReference type="ARBA" id="ARBA00022840"/>
    </source>
</evidence>
<reference evidence="5 6" key="1">
    <citation type="submission" date="2018-11" db="EMBL/GenBank/DDBJ databases">
        <title>Arenibacter aquaticus sp.nov., a marine bacterium isolated from surface seawater in the South China Sea.</title>
        <authorList>
            <person name="Guo J."/>
            <person name="Sun J."/>
        </authorList>
    </citation>
    <scope>NUCLEOTIDE SEQUENCE [LARGE SCALE GENOMIC DNA]</scope>
    <source>
        <strain evidence="5 6">GUO666</strain>
    </source>
</reference>
<dbReference type="Proteomes" id="UP000267585">
    <property type="component" value="Unassembled WGS sequence"/>
</dbReference>
<dbReference type="PANTHER" id="PTHR32039:SF7">
    <property type="entry name" value="COMPETENCE PROTEIN COMM"/>
    <property type="match status" value="1"/>
</dbReference>
<sequence length="511" mass="56296">MLTKVYGSAVFGVEATTIIVEVNINKGIGYHLVGLPDNAIKESNYRIAAALQNNGYKIPGKKITINMAPADLRKEGSAYDLTLALGILAASSQIKSDAIEKYIIMGELSLDGSVNPIKGALPIAIKAQEEGFKGFILPLENAKEAAIVDDLEVYGIGNIKEVIDFFDKGIPLNQTIIDTRKEFYKSLDFPEFDFSDVKGQESIKRCMEIAAAGGHNIILIGPPGAGKTMLAKRLPSILPPMTLHEALETTKIHSVVGKIKNMGLMNQRPFRSPHHTISDVALVGGGAYPQPGEISLSHNGVLFLDELPEFKRGVLEVMRQPLEDREVTISRARFTVTYPSSFMLVASMNPSPGGYFNDPDAPVTSSPAEMQRYLSKISGPLLDRIDIHIEVTPVPFEKLSEDRKGESSVEIRKRVTAAREIQTQRFAELENVHYNAQMNTKQIRNYCRMDEASKELLKNAMDRLNLSARAYDRILKVARTIADLENATNVGGSHIGEAIQYRSLDREGWLG</sequence>
<keyword evidence="3 5" id="KW-0067">ATP-binding</keyword>
<evidence type="ECO:0000256" key="2">
    <source>
        <dbReference type="ARBA" id="ARBA00022741"/>
    </source>
</evidence>
<comment type="caution">
    <text evidence="5">The sequence shown here is derived from an EMBL/GenBank/DDBJ whole genome shotgun (WGS) entry which is preliminary data.</text>
</comment>
<dbReference type="EMBL" id="RQPJ01000021">
    <property type="protein sequence ID" value="RTE51885.1"/>
    <property type="molecule type" value="Genomic_DNA"/>
</dbReference>
<evidence type="ECO:0000313" key="6">
    <source>
        <dbReference type="Proteomes" id="UP000267585"/>
    </source>
</evidence>
<protein>
    <submittedName>
        <fullName evidence="5">ATP-binding protein</fullName>
    </submittedName>
</protein>
<dbReference type="PANTHER" id="PTHR32039">
    <property type="entry name" value="MAGNESIUM-CHELATASE SUBUNIT CHLI"/>
    <property type="match status" value="1"/>
</dbReference>
<dbReference type="Pfam" id="PF13335">
    <property type="entry name" value="Mg_chelatase_C"/>
    <property type="match status" value="1"/>
</dbReference>
<proteinExistence type="inferred from homology"/>
<keyword evidence="6" id="KW-1185">Reference proteome</keyword>
<keyword evidence="2" id="KW-0547">Nucleotide-binding</keyword>
<dbReference type="OrthoDB" id="9813147at2"/>
<dbReference type="InterPro" id="IPR003593">
    <property type="entry name" value="AAA+_ATPase"/>
</dbReference>
<dbReference type="Gene3D" id="3.30.230.10">
    <property type="match status" value="1"/>
</dbReference>
<feature type="domain" description="AAA+ ATPase" evidence="4">
    <location>
        <begin position="213"/>
        <end position="395"/>
    </location>
</feature>
<dbReference type="Gene3D" id="3.40.50.300">
    <property type="entry name" value="P-loop containing nucleotide triphosphate hydrolases"/>
    <property type="match status" value="1"/>
</dbReference>
<dbReference type="RefSeq" id="WP_126163569.1">
    <property type="nucleotide sequence ID" value="NZ_RQPJ01000021.1"/>
</dbReference>
<dbReference type="AlphaFoldDB" id="A0A430JYT0"/>
<dbReference type="InterPro" id="IPR045006">
    <property type="entry name" value="CHLI-like"/>
</dbReference>
<dbReference type="SMART" id="SM00382">
    <property type="entry name" value="AAA"/>
    <property type="match status" value="1"/>
</dbReference>
<accession>A0A430JYT0</accession>
<dbReference type="GO" id="GO:0005524">
    <property type="term" value="F:ATP binding"/>
    <property type="evidence" value="ECO:0007669"/>
    <property type="project" value="UniProtKB-KW"/>
</dbReference>
<name>A0A430JYT0_9FLAO</name>
<dbReference type="InterPro" id="IPR000523">
    <property type="entry name" value="Mg_chelatse_chII-like_cat_dom"/>
</dbReference>
<dbReference type="InterPro" id="IPR020568">
    <property type="entry name" value="Ribosomal_Su5_D2-typ_SF"/>
</dbReference>
<dbReference type="InterPro" id="IPR001208">
    <property type="entry name" value="MCM_dom"/>
</dbReference>
<dbReference type="InterPro" id="IPR025158">
    <property type="entry name" value="Mg_chelat-rel_C"/>
</dbReference>
<evidence type="ECO:0000259" key="4">
    <source>
        <dbReference type="SMART" id="SM00382"/>
    </source>
</evidence>
<dbReference type="Pfam" id="PF01078">
    <property type="entry name" value="Mg_chelatase"/>
    <property type="match status" value="1"/>
</dbReference>
<dbReference type="GO" id="GO:0003677">
    <property type="term" value="F:DNA binding"/>
    <property type="evidence" value="ECO:0007669"/>
    <property type="project" value="InterPro"/>
</dbReference>
<dbReference type="InterPro" id="IPR014721">
    <property type="entry name" value="Ribsml_uS5_D2-typ_fold_subgr"/>
</dbReference>
<dbReference type="InterPro" id="IPR004482">
    <property type="entry name" value="Mg_chelat-rel"/>
</dbReference>
<gene>
    <name evidence="5" type="ORF">EHW67_16910</name>
</gene>
<dbReference type="SUPFAM" id="SSF54211">
    <property type="entry name" value="Ribosomal protein S5 domain 2-like"/>
    <property type="match status" value="1"/>
</dbReference>
<dbReference type="InterPro" id="IPR027417">
    <property type="entry name" value="P-loop_NTPase"/>
</dbReference>
<dbReference type="NCBIfam" id="TIGR00368">
    <property type="entry name" value="YifB family Mg chelatase-like AAA ATPase"/>
    <property type="match status" value="1"/>
</dbReference>